<reference evidence="6 7" key="1">
    <citation type="submission" date="2019-06" db="EMBL/GenBank/DDBJ databases">
        <authorList>
            <person name="Meng X."/>
        </authorList>
    </citation>
    <scope>NUCLEOTIDE SEQUENCE [LARGE SCALE GENOMIC DNA]</scope>
    <source>
        <strain evidence="6 7">M625</strain>
    </source>
</reference>
<protein>
    <submittedName>
        <fullName evidence="6">Tetratricopeptide repeat protein</fullName>
    </submittedName>
</protein>
<dbReference type="Proteomes" id="UP000315540">
    <property type="component" value="Unassembled WGS sequence"/>
</dbReference>
<dbReference type="SMART" id="SM00028">
    <property type="entry name" value="TPR"/>
    <property type="match status" value="2"/>
</dbReference>
<dbReference type="InterPro" id="IPR005151">
    <property type="entry name" value="Tail-specific_protease"/>
</dbReference>
<dbReference type="GO" id="GO:0008236">
    <property type="term" value="F:serine-type peptidase activity"/>
    <property type="evidence" value="ECO:0007669"/>
    <property type="project" value="InterPro"/>
</dbReference>
<dbReference type="Gene3D" id="1.25.40.10">
    <property type="entry name" value="Tetratricopeptide repeat domain"/>
    <property type="match status" value="1"/>
</dbReference>
<dbReference type="OrthoDB" id="5480566at2"/>
<dbReference type="InterPro" id="IPR011990">
    <property type="entry name" value="TPR-like_helical_dom_sf"/>
</dbReference>
<evidence type="ECO:0000256" key="4">
    <source>
        <dbReference type="SAM" id="SignalP"/>
    </source>
</evidence>
<evidence type="ECO:0000256" key="1">
    <source>
        <dbReference type="ARBA" id="ARBA00022737"/>
    </source>
</evidence>
<feature type="chain" id="PRO_5021289795" evidence="4">
    <location>
        <begin position="22"/>
        <end position="561"/>
    </location>
</feature>
<dbReference type="PROSITE" id="PS50005">
    <property type="entry name" value="TPR"/>
    <property type="match status" value="1"/>
</dbReference>
<feature type="domain" description="Tail specific protease" evidence="5">
    <location>
        <begin position="367"/>
        <end position="534"/>
    </location>
</feature>
<sequence length="561" mass="65252">MMFKQFIILNSILFFASISNAQIQSQKSIKETLISYAYNNIDKAIRHYKILKKDNSKQYNFNDKNELNNLGYQLMNDGRVDDAIKIFQLLVFEFPNDFNGYDSLGEAYYMNENYEKAVINYQKSLDLNPKNTNAERFITKIKFENRDKNKFYKIYTKQQYLDDLYELAHSLTTVNPHPYKSISKEEFWKVVEDKKDLITDKTTYAEFIWHCSELVANINCGHSAIPMYFQQESEMLPDTLRFPMELSYIDNRLYVIDPLINKNQVKVGIEIFSINGKSSFEIIEDIFKHTSSQGKVENPAKRHLFNGRATAMVPYSLGFPKEYEVIIKGRQEPIFLKMLDEYTFQFKSLRTCKDAFCFNFINENIALLTINHWDFYGNKFHILQKFIDDSFEEINKKMPKNLIIDVRGNGGGNSWGAAHVLQYLVKTPFTYFKVAPLNDSKLQPLKPFKTTYKGNVYFLTDGRSGSTTGQLLALAKHHNLGTLIGEESNGGIFYTGGQQMFCLKNTNVFYLVGRFTHINDVDSISQERGVQPHHYSVRTIEDWLNGIDTTLKYTLELINKE</sequence>
<comment type="caution">
    <text evidence="6">The sequence shown here is derived from an EMBL/GenBank/DDBJ whole genome shotgun (WGS) entry which is preliminary data.</text>
</comment>
<accession>A0A504JJB4</accession>
<evidence type="ECO:0000256" key="2">
    <source>
        <dbReference type="ARBA" id="ARBA00022803"/>
    </source>
</evidence>
<feature type="repeat" description="TPR" evidence="3">
    <location>
        <begin position="98"/>
        <end position="131"/>
    </location>
</feature>
<evidence type="ECO:0000313" key="7">
    <source>
        <dbReference type="Proteomes" id="UP000315540"/>
    </source>
</evidence>
<dbReference type="SUPFAM" id="SSF48452">
    <property type="entry name" value="TPR-like"/>
    <property type="match status" value="1"/>
</dbReference>
<keyword evidence="2 3" id="KW-0802">TPR repeat</keyword>
<evidence type="ECO:0000256" key="3">
    <source>
        <dbReference type="PROSITE-ProRule" id="PRU00339"/>
    </source>
</evidence>
<proteinExistence type="predicted"/>
<evidence type="ECO:0000313" key="6">
    <source>
        <dbReference type="EMBL" id="TPN86839.1"/>
    </source>
</evidence>
<dbReference type="PROSITE" id="PS50293">
    <property type="entry name" value="TPR_REGION"/>
    <property type="match status" value="1"/>
</dbReference>
<feature type="signal peptide" evidence="4">
    <location>
        <begin position="1"/>
        <end position="21"/>
    </location>
</feature>
<dbReference type="EMBL" id="VFWZ01000002">
    <property type="protein sequence ID" value="TPN86839.1"/>
    <property type="molecule type" value="Genomic_DNA"/>
</dbReference>
<dbReference type="InterPro" id="IPR019734">
    <property type="entry name" value="TPR_rpt"/>
</dbReference>
<dbReference type="AlphaFoldDB" id="A0A504JJB4"/>
<evidence type="ECO:0000259" key="5">
    <source>
        <dbReference type="Pfam" id="PF03572"/>
    </source>
</evidence>
<dbReference type="Pfam" id="PF07719">
    <property type="entry name" value="TPR_2"/>
    <property type="match status" value="1"/>
</dbReference>
<dbReference type="InterPro" id="IPR013105">
    <property type="entry name" value="TPR_2"/>
</dbReference>
<gene>
    <name evidence="6" type="ORF">FHK87_04350</name>
</gene>
<dbReference type="Gene3D" id="3.90.226.10">
    <property type="entry name" value="2-enoyl-CoA Hydratase, Chain A, domain 1"/>
    <property type="match status" value="1"/>
</dbReference>
<dbReference type="Pfam" id="PF03572">
    <property type="entry name" value="Peptidase_S41"/>
    <property type="match status" value="1"/>
</dbReference>
<keyword evidence="4" id="KW-0732">Signal</keyword>
<dbReference type="RefSeq" id="WP_140590357.1">
    <property type="nucleotide sequence ID" value="NZ_VFWZ01000002.1"/>
</dbReference>
<dbReference type="GO" id="GO:0006508">
    <property type="term" value="P:proteolysis"/>
    <property type="evidence" value="ECO:0007669"/>
    <property type="project" value="InterPro"/>
</dbReference>
<keyword evidence="7" id="KW-1185">Reference proteome</keyword>
<dbReference type="InterPro" id="IPR029045">
    <property type="entry name" value="ClpP/crotonase-like_dom_sf"/>
</dbReference>
<dbReference type="SUPFAM" id="SSF52096">
    <property type="entry name" value="ClpP/crotonase"/>
    <property type="match status" value="1"/>
</dbReference>
<keyword evidence="1" id="KW-0677">Repeat</keyword>
<organism evidence="6 7">
    <name type="scientific">Aquimarina algicola</name>
    <dbReference type="NCBI Taxonomy" id="2589995"/>
    <lineage>
        <taxon>Bacteria</taxon>
        <taxon>Pseudomonadati</taxon>
        <taxon>Bacteroidota</taxon>
        <taxon>Flavobacteriia</taxon>
        <taxon>Flavobacteriales</taxon>
        <taxon>Flavobacteriaceae</taxon>
        <taxon>Aquimarina</taxon>
    </lineage>
</organism>
<name>A0A504JJB4_9FLAO</name>